<feature type="region of interest" description="Disordered" evidence="1">
    <location>
        <begin position="114"/>
        <end position="136"/>
    </location>
</feature>
<gene>
    <name evidence="2" type="ORF">G2W53_007204</name>
</gene>
<comment type="caution">
    <text evidence="2">The sequence shown here is derived from an EMBL/GenBank/DDBJ whole genome shotgun (WGS) entry which is preliminary data.</text>
</comment>
<reference evidence="2" key="1">
    <citation type="submission" date="2020-09" db="EMBL/GenBank/DDBJ databases">
        <title>Genome-Enabled Discovery of Anthraquinone Biosynthesis in Senna tora.</title>
        <authorList>
            <person name="Kang S.-H."/>
            <person name="Pandey R.P."/>
            <person name="Lee C.-M."/>
            <person name="Sim J.-S."/>
            <person name="Jeong J.-T."/>
            <person name="Choi B.-S."/>
            <person name="Jung M."/>
            <person name="Ginzburg D."/>
            <person name="Zhao K."/>
            <person name="Won S.Y."/>
            <person name="Oh T.-J."/>
            <person name="Yu Y."/>
            <person name="Kim N.-H."/>
            <person name="Lee O.R."/>
            <person name="Lee T.-H."/>
            <person name="Bashyal P."/>
            <person name="Kim T.-S."/>
            <person name="Lee W.-H."/>
            <person name="Kawkins C."/>
            <person name="Kim C.-K."/>
            <person name="Kim J.S."/>
            <person name="Ahn B.O."/>
            <person name="Rhee S.Y."/>
            <person name="Sohng J.K."/>
        </authorList>
    </citation>
    <scope>NUCLEOTIDE SEQUENCE</scope>
    <source>
        <tissue evidence="2">Leaf</tissue>
    </source>
</reference>
<dbReference type="OrthoDB" id="1900634at2759"/>
<dbReference type="Proteomes" id="UP000634136">
    <property type="component" value="Unassembled WGS sequence"/>
</dbReference>
<organism evidence="2 3">
    <name type="scientific">Senna tora</name>
    <dbReference type="NCBI Taxonomy" id="362788"/>
    <lineage>
        <taxon>Eukaryota</taxon>
        <taxon>Viridiplantae</taxon>
        <taxon>Streptophyta</taxon>
        <taxon>Embryophyta</taxon>
        <taxon>Tracheophyta</taxon>
        <taxon>Spermatophyta</taxon>
        <taxon>Magnoliopsida</taxon>
        <taxon>eudicotyledons</taxon>
        <taxon>Gunneridae</taxon>
        <taxon>Pentapetalae</taxon>
        <taxon>rosids</taxon>
        <taxon>fabids</taxon>
        <taxon>Fabales</taxon>
        <taxon>Fabaceae</taxon>
        <taxon>Caesalpinioideae</taxon>
        <taxon>Cassia clade</taxon>
        <taxon>Senna</taxon>
    </lineage>
</organism>
<evidence type="ECO:0000256" key="1">
    <source>
        <dbReference type="SAM" id="MobiDB-lite"/>
    </source>
</evidence>
<evidence type="ECO:0000313" key="2">
    <source>
        <dbReference type="EMBL" id="KAF7838722.1"/>
    </source>
</evidence>
<dbReference type="GO" id="GO:0016301">
    <property type="term" value="F:kinase activity"/>
    <property type="evidence" value="ECO:0007669"/>
    <property type="project" value="UniProtKB-KW"/>
</dbReference>
<keyword evidence="3" id="KW-1185">Reference proteome</keyword>
<dbReference type="AlphaFoldDB" id="A0A834X6I3"/>
<keyword evidence="2" id="KW-0808">Transferase</keyword>
<protein>
    <submittedName>
        <fullName evidence="2">Diacylglycerol kinase 5 isoform X1</fullName>
    </submittedName>
</protein>
<name>A0A834X6I3_9FABA</name>
<evidence type="ECO:0000313" key="3">
    <source>
        <dbReference type="Proteomes" id="UP000634136"/>
    </source>
</evidence>
<dbReference type="EMBL" id="JAAIUW010000003">
    <property type="protein sequence ID" value="KAF7838722.1"/>
    <property type="molecule type" value="Genomic_DNA"/>
</dbReference>
<proteinExistence type="predicted"/>
<keyword evidence="2" id="KW-0418">Kinase</keyword>
<sequence length="157" mass="17746">MAEPKRKGGAVIVTSRMKEVARKIVGGDDENNIKLIDLNPWNYRKDVRFVKGMVEQEIRERGVSVDAEMVSDIVRLSHGLPHVAVPLPNVVAKGLKPNTYQSRSYIYRTPKSILRRQPTAEKTTTPEEDGHDWGGQLIVEDDEQPQSTITTVIWSLR</sequence>
<accession>A0A834X6I3</accession>